<evidence type="ECO:0000259" key="2">
    <source>
        <dbReference type="PROSITE" id="PS51352"/>
    </source>
</evidence>
<feature type="chain" id="PRO_5004794935" evidence="1">
    <location>
        <begin position="18"/>
        <end position="125"/>
    </location>
</feature>
<proteinExistence type="predicted"/>
<dbReference type="GO" id="GO:0015035">
    <property type="term" value="F:protein-disulfide reductase activity"/>
    <property type="evidence" value="ECO:0007669"/>
    <property type="project" value="TreeGrafter"/>
</dbReference>
<evidence type="ECO:0000313" key="3">
    <source>
        <dbReference type="EMBL" id="BAO28216.1"/>
    </source>
</evidence>
<dbReference type="PANTHER" id="PTHR45663">
    <property type="entry name" value="GEO12009P1"/>
    <property type="match status" value="1"/>
</dbReference>
<name>W0SB26_9PROT</name>
<sequence length="125" mass="13188">MIAIALLGSLAACGADATPPSSPGIKLVQNATASGLPAIVEFGAETCASCREMKVVLDRVARRTQGRAHVLVIDISKDWEAAQMFRIQLMPTQAFFGPDGREIGRHMGKLSEAEVIARLGVSATP</sequence>
<keyword evidence="4" id="KW-1185">Reference proteome</keyword>
<evidence type="ECO:0000313" key="4">
    <source>
        <dbReference type="Proteomes" id="UP000031637"/>
    </source>
</evidence>
<dbReference type="InterPro" id="IPR013766">
    <property type="entry name" value="Thioredoxin_domain"/>
</dbReference>
<dbReference type="Pfam" id="PF00085">
    <property type="entry name" value="Thioredoxin"/>
    <property type="match status" value="1"/>
</dbReference>
<protein>
    <submittedName>
        <fullName evidence="3">Thioredoxin-related protein</fullName>
    </submittedName>
</protein>
<dbReference type="PANTHER" id="PTHR45663:SF11">
    <property type="entry name" value="GEO12009P1"/>
    <property type="match status" value="1"/>
</dbReference>
<evidence type="ECO:0000256" key="1">
    <source>
        <dbReference type="SAM" id="SignalP"/>
    </source>
</evidence>
<feature type="signal peptide" evidence="1">
    <location>
        <begin position="1"/>
        <end position="17"/>
    </location>
</feature>
<dbReference type="SUPFAM" id="SSF52833">
    <property type="entry name" value="Thioredoxin-like"/>
    <property type="match status" value="1"/>
</dbReference>
<dbReference type="AlphaFoldDB" id="W0SB26"/>
<dbReference type="GO" id="GO:0005829">
    <property type="term" value="C:cytosol"/>
    <property type="evidence" value="ECO:0007669"/>
    <property type="project" value="TreeGrafter"/>
</dbReference>
<dbReference type="EMBL" id="AP012547">
    <property type="protein sequence ID" value="BAO28216.1"/>
    <property type="molecule type" value="Genomic_DNA"/>
</dbReference>
<gene>
    <name evidence="3" type="ORF">SUTH_00402</name>
</gene>
<dbReference type="KEGG" id="shd:SUTH_00402"/>
<feature type="domain" description="Thioredoxin" evidence="2">
    <location>
        <begin position="8"/>
        <end position="124"/>
    </location>
</feature>
<dbReference type="Proteomes" id="UP000031637">
    <property type="component" value="Chromosome"/>
</dbReference>
<dbReference type="STRING" id="1223802.SUTH_00402"/>
<dbReference type="InterPro" id="IPR036249">
    <property type="entry name" value="Thioredoxin-like_sf"/>
</dbReference>
<dbReference type="GO" id="GO:0045454">
    <property type="term" value="P:cell redox homeostasis"/>
    <property type="evidence" value="ECO:0007669"/>
    <property type="project" value="TreeGrafter"/>
</dbReference>
<dbReference type="PROSITE" id="PS51352">
    <property type="entry name" value="THIOREDOXIN_2"/>
    <property type="match status" value="1"/>
</dbReference>
<dbReference type="HOGENOM" id="CLU_090389_13_0_4"/>
<reference evidence="3 4" key="1">
    <citation type="journal article" date="2014" name="Syst. Appl. Microbiol.">
        <title>Complete genomes of freshwater sulfur oxidizers Sulfuricella denitrificans skB26 and Sulfuritalea hydrogenivorans sk43H: genetic insights into the sulfur oxidation pathway of betaproteobacteria.</title>
        <authorList>
            <person name="Watanabe T."/>
            <person name="Kojima H."/>
            <person name="Fukui M."/>
        </authorList>
    </citation>
    <scope>NUCLEOTIDE SEQUENCE [LARGE SCALE GENOMIC DNA]</scope>
    <source>
        <strain evidence="3">DSM22779</strain>
    </source>
</reference>
<dbReference type="Gene3D" id="3.40.30.10">
    <property type="entry name" value="Glutaredoxin"/>
    <property type="match status" value="1"/>
</dbReference>
<organism evidence="3 4">
    <name type="scientific">Sulfuritalea hydrogenivorans sk43H</name>
    <dbReference type="NCBI Taxonomy" id="1223802"/>
    <lineage>
        <taxon>Bacteria</taxon>
        <taxon>Pseudomonadati</taxon>
        <taxon>Pseudomonadota</taxon>
        <taxon>Betaproteobacteria</taxon>
        <taxon>Nitrosomonadales</taxon>
        <taxon>Sterolibacteriaceae</taxon>
        <taxon>Sulfuritalea</taxon>
    </lineage>
</organism>
<accession>W0SB26</accession>
<dbReference type="CDD" id="cd02947">
    <property type="entry name" value="TRX_family"/>
    <property type="match status" value="1"/>
</dbReference>
<keyword evidence="1" id="KW-0732">Signal</keyword>